<dbReference type="EMBL" id="CAFBNE010000004">
    <property type="protein sequence ID" value="CAB4930654.1"/>
    <property type="molecule type" value="Genomic_DNA"/>
</dbReference>
<reference evidence="1" key="1">
    <citation type="submission" date="2020-05" db="EMBL/GenBank/DDBJ databases">
        <authorList>
            <person name="Chiriac C."/>
            <person name="Salcher M."/>
            <person name="Ghai R."/>
            <person name="Kavagutti S V."/>
        </authorList>
    </citation>
    <scope>NUCLEOTIDE SEQUENCE</scope>
</reference>
<accession>A0A6J7IJY7</accession>
<organism evidence="1">
    <name type="scientific">freshwater metagenome</name>
    <dbReference type="NCBI Taxonomy" id="449393"/>
    <lineage>
        <taxon>unclassified sequences</taxon>
        <taxon>metagenomes</taxon>
        <taxon>ecological metagenomes</taxon>
    </lineage>
</organism>
<name>A0A6J7IJY7_9ZZZZ</name>
<sequence>MVSTRAGHEIGDLFLFEGDLYSVQLRHHRPRLFARLVSGGIIDEGREREIDALVDPEARDAAVGRYAIEHDWLSVERLAEFHSEYLLAGLSGLRSLDGVKVVEERGATTNVRCALPSPTADVIASVDLRTGRSRDVWTGVGAAFGPRETVLSWCGDRTVAPFVAPELAAFAAEVDAIRSVDELADACGFTRAEAEFLTAALVNEGLVEVSGSKTLPAEACLVPEDAGRAGSAAA</sequence>
<gene>
    <name evidence="1" type="ORF">UFOPK3772_00232</name>
</gene>
<dbReference type="AlphaFoldDB" id="A0A6J7IJY7"/>
<evidence type="ECO:0000313" key="1">
    <source>
        <dbReference type="EMBL" id="CAB4930654.1"/>
    </source>
</evidence>
<protein>
    <submittedName>
        <fullName evidence="1">Unannotated protein</fullName>
    </submittedName>
</protein>
<proteinExistence type="predicted"/>